<dbReference type="Proteomes" id="UP001225644">
    <property type="component" value="Unassembled WGS sequence"/>
</dbReference>
<dbReference type="RefSeq" id="WP_307400033.1">
    <property type="nucleotide sequence ID" value="NZ_JAUSUX010000004.1"/>
</dbReference>
<dbReference type="Pfam" id="PF07670">
    <property type="entry name" value="Gate"/>
    <property type="match status" value="1"/>
</dbReference>
<sequence>MVNYIWLGMIVFGILVAGANGQVEVVTRAALEGADKAVKTSLNLIAIITFWLGIMKLAEAAGLVRALARLVRPVTRFLFPGVPANHPAMGAIIMNLSANILGLGNAATPMGLIAMQELQKLNRGDPRTATGAMCTFLALNTSCITLIPTTIIGIRVMYGSTDPTAIVGTTIFATACGMTVAVIMDRMLRIFYGRQE</sequence>
<keyword evidence="1" id="KW-1133">Transmembrane helix</keyword>
<accession>A0ABU0AZ09</accession>
<evidence type="ECO:0000256" key="1">
    <source>
        <dbReference type="SAM" id="Phobius"/>
    </source>
</evidence>
<keyword evidence="4" id="KW-1185">Reference proteome</keyword>
<name>A0ABU0AZ09_9FIRM</name>
<protein>
    <submittedName>
        <fullName evidence="3">Spore maturation protein A</fullName>
    </submittedName>
</protein>
<feature type="transmembrane region" description="Helical" evidence="1">
    <location>
        <begin position="44"/>
        <end position="68"/>
    </location>
</feature>
<feature type="transmembrane region" description="Helical" evidence="1">
    <location>
        <begin position="164"/>
        <end position="184"/>
    </location>
</feature>
<gene>
    <name evidence="3" type="ORF">J2Z49_000809</name>
</gene>
<dbReference type="EMBL" id="JAUSUX010000004">
    <property type="protein sequence ID" value="MDQ0285705.1"/>
    <property type="molecule type" value="Genomic_DNA"/>
</dbReference>
<comment type="caution">
    <text evidence="3">The sequence shown here is derived from an EMBL/GenBank/DDBJ whole genome shotgun (WGS) entry which is preliminary data.</text>
</comment>
<dbReference type="InterPro" id="IPR011642">
    <property type="entry name" value="Gate_dom"/>
</dbReference>
<keyword evidence="1" id="KW-0812">Transmembrane</keyword>
<feature type="transmembrane region" description="Helical" evidence="1">
    <location>
        <begin position="88"/>
        <end position="115"/>
    </location>
</feature>
<evidence type="ECO:0000313" key="4">
    <source>
        <dbReference type="Proteomes" id="UP001225644"/>
    </source>
</evidence>
<reference evidence="3 4" key="1">
    <citation type="submission" date="2023-07" db="EMBL/GenBank/DDBJ databases">
        <title>Genomic Encyclopedia of Type Strains, Phase IV (KMG-IV): sequencing the most valuable type-strain genomes for metagenomic binning, comparative biology and taxonomic classification.</title>
        <authorList>
            <person name="Goeker M."/>
        </authorList>
    </citation>
    <scope>NUCLEOTIDE SEQUENCE [LARGE SCALE GENOMIC DNA]</scope>
    <source>
        <strain evidence="3 4">DSM 12396</strain>
    </source>
</reference>
<keyword evidence="1" id="KW-0472">Membrane</keyword>
<evidence type="ECO:0000313" key="3">
    <source>
        <dbReference type="EMBL" id="MDQ0285705.1"/>
    </source>
</evidence>
<feature type="transmembrane region" description="Helical" evidence="1">
    <location>
        <begin position="136"/>
        <end position="158"/>
    </location>
</feature>
<evidence type="ECO:0000259" key="2">
    <source>
        <dbReference type="Pfam" id="PF07670"/>
    </source>
</evidence>
<feature type="transmembrane region" description="Helical" evidence="1">
    <location>
        <begin position="6"/>
        <end position="23"/>
    </location>
</feature>
<proteinExistence type="predicted"/>
<feature type="domain" description="Nucleoside transporter/FeoB GTPase Gate" evidence="2">
    <location>
        <begin position="42"/>
        <end position="154"/>
    </location>
</feature>
<organism evidence="3 4">
    <name type="scientific">Desulfofundulus luciae</name>
    <dbReference type="NCBI Taxonomy" id="74702"/>
    <lineage>
        <taxon>Bacteria</taxon>
        <taxon>Bacillati</taxon>
        <taxon>Bacillota</taxon>
        <taxon>Clostridia</taxon>
        <taxon>Eubacteriales</taxon>
        <taxon>Peptococcaceae</taxon>
        <taxon>Desulfofundulus</taxon>
    </lineage>
</organism>